<reference evidence="3 4" key="1">
    <citation type="journal article" date="2016" name="Nat. Commun.">
        <title>Thousands of microbial genomes shed light on interconnected biogeochemical processes in an aquifer system.</title>
        <authorList>
            <person name="Anantharaman K."/>
            <person name="Brown C.T."/>
            <person name="Hug L.A."/>
            <person name="Sharon I."/>
            <person name="Castelle C.J."/>
            <person name="Probst A.J."/>
            <person name="Thomas B.C."/>
            <person name="Singh A."/>
            <person name="Wilkins M.J."/>
            <person name="Karaoz U."/>
            <person name="Brodie E.L."/>
            <person name="Williams K.H."/>
            <person name="Hubbard S.S."/>
            <person name="Banfield J.F."/>
        </authorList>
    </citation>
    <scope>NUCLEOTIDE SEQUENCE [LARGE SCALE GENOMIC DNA]</scope>
</reference>
<gene>
    <name evidence="3" type="ORF">A2733_02325</name>
</gene>
<comment type="caution">
    <text evidence="3">The sequence shown here is derived from an EMBL/GenBank/DDBJ whole genome shotgun (WGS) entry which is preliminary data.</text>
</comment>
<organism evidence="3 4">
    <name type="scientific">Candidatus Nomurabacteria bacterium RIFCSPHIGHO2_01_FULL_40_20</name>
    <dbReference type="NCBI Taxonomy" id="1801738"/>
    <lineage>
        <taxon>Bacteria</taxon>
        <taxon>Candidatus Nomuraibacteriota</taxon>
    </lineage>
</organism>
<dbReference type="AlphaFoldDB" id="A0A1F6V1Y5"/>
<dbReference type="InterPro" id="IPR000836">
    <property type="entry name" value="PRTase_dom"/>
</dbReference>
<proteinExistence type="inferred from homology"/>
<evidence type="ECO:0000256" key="1">
    <source>
        <dbReference type="ARBA" id="ARBA00008007"/>
    </source>
</evidence>
<dbReference type="Proteomes" id="UP000178985">
    <property type="component" value="Unassembled WGS sequence"/>
</dbReference>
<dbReference type="InterPro" id="IPR051910">
    <property type="entry name" value="ComF/GntX_DNA_util-trans"/>
</dbReference>
<dbReference type="Gene3D" id="3.40.50.2020">
    <property type="match status" value="1"/>
</dbReference>
<dbReference type="EMBL" id="MFTO01000013">
    <property type="protein sequence ID" value="OGI63781.1"/>
    <property type="molecule type" value="Genomic_DNA"/>
</dbReference>
<accession>A0A1F6V1Y5</accession>
<evidence type="ECO:0000259" key="2">
    <source>
        <dbReference type="Pfam" id="PF00156"/>
    </source>
</evidence>
<feature type="domain" description="Phosphoribosyltransferase" evidence="2">
    <location>
        <begin position="170"/>
        <end position="214"/>
    </location>
</feature>
<evidence type="ECO:0000313" key="3">
    <source>
        <dbReference type="EMBL" id="OGI63781.1"/>
    </source>
</evidence>
<dbReference type="PANTHER" id="PTHR47505:SF1">
    <property type="entry name" value="DNA UTILIZATION PROTEIN YHGH"/>
    <property type="match status" value="1"/>
</dbReference>
<dbReference type="Pfam" id="PF00156">
    <property type="entry name" value="Pribosyltran"/>
    <property type="match status" value="1"/>
</dbReference>
<dbReference type="CDD" id="cd06223">
    <property type="entry name" value="PRTases_typeI"/>
    <property type="match status" value="1"/>
</dbReference>
<dbReference type="InterPro" id="IPR029057">
    <property type="entry name" value="PRTase-like"/>
</dbReference>
<evidence type="ECO:0000313" key="4">
    <source>
        <dbReference type="Proteomes" id="UP000178985"/>
    </source>
</evidence>
<protein>
    <recommendedName>
        <fullName evidence="2">Phosphoribosyltransferase domain-containing protein</fullName>
    </recommendedName>
</protein>
<comment type="similarity">
    <text evidence="1">Belongs to the ComF/GntX family.</text>
</comment>
<sequence>MRILDTILNIIFPVNCIVCEKSGEDLCMLCLSDFPSAERETSSWVFPIFDYRDKNVKKAIWMLKYKGKKRLADIFGIVMYGRILEELGELDLMANFKKPILIPIPLSKTRQKERGYNQTELICRKIMNLGEKNLEYQKNVLIKIRETEHQARIEDKRKRLLNLIDSFGVINEELIKGRNIILLDDVTTTGTTLKEAKKVLKNAGAKKIIAFTLAH</sequence>
<dbReference type="SUPFAM" id="SSF53271">
    <property type="entry name" value="PRTase-like"/>
    <property type="match status" value="1"/>
</dbReference>
<dbReference type="PANTHER" id="PTHR47505">
    <property type="entry name" value="DNA UTILIZATION PROTEIN YHGH"/>
    <property type="match status" value="1"/>
</dbReference>
<name>A0A1F6V1Y5_9BACT</name>